<evidence type="ECO:0000313" key="1">
    <source>
        <dbReference type="EMBL" id="MFC3161964.1"/>
    </source>
</evidence>
<keyword evidence="2" id="KW-1185">Reference proteome</keyword>
<reference evidence="2" key="1">
    <citation type="journal article" date="2019" name="Int. J. Syst. Evol. Microbiol.">
        <title>The Global Catalogue of Microorganisms (GCM) 10K type strain sequencing project: providing services to taxonomists for standard genome sequencing and annotation.</title>
        <authorList>
            <consortium name="The Broad Institute Genomics Platform"/>
            <consortium name="The Broad Institute Genome Sequencing Center for Infectious Disease"/>
            <person name="Wu L."/>
            <person name="Ma J."/>
        </authorList>
    </citation>
    <scope>NUCLEOTIDE SEQUENCE [LARGE SCALE GENOMIC DNA]</scope>
    <source>
        <strain evidence="2">KCTC 52231</strain>
    </source>
</reference>
<accession>A0ABV7HU95</accession>
<name>A0ABV7HU95_9HYPH</name>
<protein>
    <submittedName>
        <fullName evidence="1">Uncharacterized protein</fullName>
    </submittedName>
</protein>
<dbReference type="EMBL" id="JBHRTG010000001">
    <property type="protein sequence ID" value="MFC3161964.1"/>
    <property type="molecule type" value="Genomic_DNA"/>
</dbReference>
<evidence type="ECO:0000313" key="2">
    <source>
        <dbReference type="Proteomes" id="UP001595647"/>
    </source>
</evidence>
<gene>
    <name evidence="1" type="ORF">ACFOHV_01585</name>
</gene>
<proteinExistence type="predicted"/>
<dbReference type="Proteomes" id="UP001595647">
    <property type="component" value="Unassembled WGS sequence"/>
</dbReference>
<sequence length="109" mass="11857">MDEKLQIYRLVPLAEPDDPNWQNAPSQGEIVVRARSAGDARIVATEAEPDFPEVHAKPAEDVSTAIGSAFRSDKLYSVVLDESGRYPPEGPRGVVAGHINPEVILPKQI</sequence>
<comment type="caution">
    <text evidence="1">The sequence shown here is derived from an EMBL/GenBank/DDBJ whole genome shotgun (WGS) entry which is preliminary data.</text>
</comment>
<dbReference type="RefSeq" id="WP_182306059.1">
    <property type="nucleotide sequence ID" value="NZ_CP059896.1"/>
</dbReference>
<organism evidence="1 2">
    <name type="scientific">Ciceribacter thiooxidans</name>
    <dbReference type="NCBI Taxonomy" id="1969821"/>
    <lineage>
        <taxon>Bacteria</taxon>
        <taxon>Pseudomonadati</taxon>
        <taxon>Pseudomonadota</taxon>
        <taxon>Alphaproteobacteria</taxon>
        <taxon>Hyphomicrobiales</taxon>
        <taxon>Rhizobiaceae</taxon>
        <taxon>Ciceribacter</taxon>
    </lineage>
</organism>